<sequence>MGGIGKEALVVCSDKSLGIGITVWDIESGENLLHIPTSASPPHRLICLANQCLVASQIHRQGSVAGGVIFIWPFNKSWVVLERFGAGWLSLGTKSSCPDFGLFARAGVWTLERGIHPSSMSCVVLAARSGDWTLEREVVSDARAGSWALERGPVCKNFWECTFAARAGVWPLERDSVSGARAGVSTLERGDWYINPRPDFLVQFSSPF</sequence>
<dbReference type="GO" id="GO:0006261">
    <property type="term" value="P:DNA-templated DNA replication"/>
    <property type="evidence" value="ECO:0007669"/>
    <property type="project" value="TreeGrafter"/>
</dbReference>
<evidence type="ECO:0000313" key="1">
    <source>
        <dbReference type="EMBL" id="KAF5932966.1"/>
    </source>
</evidence>
<dbReference type="GO" id="GO:0006364">
    <property type="term" value="P:rRNA processing"/>
    <property type="evidence" value="ECO:0007669"/>
    <property type="project" value="TreeGrafter"/>
</dbReference>
<dbReference type="GO" id="GO:0005656">
    <property type="term" value="C:nuclear pre-replicative complex"/>
    <property type="evidence" value="ECO:0007669"/>
    <property type="project" value="TreeGrafter"/>
</dbReference>
<accession>A0A7J7G164</accession>
<evidence type="ECO:0000313" key="2">
    <source>
        <dbReference type="Proteomes" id="UP000593564"/>
    </source>
</evidence>
<dbReference type="AlphaFoldDB" id="A0A7J7G164"/>
<reference evidence="2" key="1">
    <citation type="journal article" date="2020" name="Nat. Commun.">
        <title>Genome assembly of wild tea tree DASZ reveals pedigree and selection history of tea varieties.</title>
        <authorList>
            <person name="Zhang W."/>
            <person name="Zhang Y."/>
            <person name="Qiu H."/>
            <person name="Guo Y."/>
            <person name="Wan H."/>
            <person name="Zhang X."/>
            <person name="Scossa F."/>
            <person name="Alseekh S."/>
            <person name="Zhang Q."/>
            <person name="Wang P."/>
            <person name="Xu L."/>
            <person name="Schmidt M.H."/>
            <person name="Jia X."/>
            <person name="Li D."/>
            <person name="Zhu A."/>
            <person name="Guo F."/>
            <person name="Chen W."/>
            <person name="Ni D."/>
            <person name="Usadel B."/>
            <person name="Fernie A.R."/>
            <person name="Wen W."/>
        </authorList>
    </citation>
    <scope>NUCLEOTIDE SEQUENCE [LARGE SCALE GENOMIC DNA]</scope>
    <source>
        <strain evidence="2">cv. G240</strain>
    </source>
</reference>
<dbReference type="PANTHER" id="PTHR18763">
    <property type="entry name" value="WD-REPEAT PROTEIN 18"/>
    <property type="match status" value="1"/>
</dbReference>
<name>A0A7J7G164_CAMSI</name>
<keyword evidence="2" id="KW-1185">Reference proteome</keyword>
<proteinExistence type="predicted"/>
<dbReference type="GO" id="GO:0120330">
    <property type="term" value="C:rixosome complex"/>
    <property type="evidence" value="ECO:0007669"/>
    <property type="project" value="TreeGrafter"/>
</dbReference>
<dbReference type="Proteomes" id="UP000593564">
    <property type="component" value="Unassembled WGS sequence"/>
</dbReference>
<comment type="caution">
    <text evidence="1">The sequence shown here is derived from an EMBL/GenBank/DDBJ whole genome shotgun (WGS) entry which is preliminary data.</text>
</comment>
<reference evidence="1 2" key="2">
    <citation type="submission" date="2020-07" db="EMBL/GenBank/DDBJ databases">
        <title>Genome assembly of wild tea tree DASZ reveals pedigree and selection history of tea varieties.</title>
        <authorList>
            <person name="Zhang W."/>
        </authorList>
    </citation>
    <scope>NUCLEOTIDE SEQUENCE [LARGE SCALE GENOMIC DNA]</scope>
    <source>
        <strain evidence="2">cv. G240</strain>
        <tissue evidence="1">Leaf</tissue>
    </source>
</reference>
<dbReference type="EMBL" id="JACBKZ010000014">
    <property type="protein sequence ID" value="KAF5932966.1"/>
    <property type="molecule type" value="Genomic_DNA"/>
</dbReference>
<organism evidence="1 2">
    <name type="scientific">Camellia sinensis</name>
    <name type="common">Tea plant</name>
    <name type="synonym">Thea sinensis</name>
    <dbReference type="NCBI Taxonomy" id="4442"/>
    <lineage>
        <taxon>Eukaryota</taxon>
        <taxon>Viridiplantae</taxon>
        <taxon>Streptophyta</taxon>
        <taxon>Embryophyta</taxon>
        <taxon>Tracheophyta</taxon>
        <taxon>Spermatophyta</taxon>
        <taxon>Magnoliopsida</taxon>
        <taxon>eudicotyledons</taxon>
        <taxon>Gunneridae</taxon>
        <taxon>Pentapetalae</taxon>
        <taxon>asterids</taxon>
        <taxon>Ericales</taxon>
        <taxon>Theaceae</taxon>
        <taxon>Camellia</taxon>
    </lineage>
</organism>
<dbReference type="PANTHER" id="PTHR18763:SF4">
    <property type="entry name" value="PROTEIN ROOT INITIATION DEFECTIVE 3-LIKE"/>
    <property type="match status" value="1"/>
</dbReference>
<gene>
    <name evidence="1" type="ORF">HYC85_029137</name>
</gene>
<dbReference type="InterPro" id="IPR045227">
    <property type="entry name" value="WDR18/Ipi3/RID3"/>
</dbReference>
<protein>
    <submittedName>
        <fullName evidence="1">Uncharacterized protein</fullName>
    </submittedName>
</protein>